<keyword evidence="1" id="KW-0808">Transferase</keyword>
<reference evidence="1 2" key="1">
    <citation type="submission" date="2023-07" db="EMBL/GenBank/DDBJ databases">
        <title>Sorghum-associated microbial communities from plants grown in Nebraska, USA.</title>
        <authorList>
            <person name="Schachtman D."/>
        </authorList>
    </citation>
    <scope>NUCLEOTIDE SEQUENCE [LARGE SCALE GENOMIC DNA]</scope>
    <source>
        <strain evidence="1 2">4129</strain>
    </source>
</reference>
<organism evidence="1 2">
    <name type="scientific">Flavobacterium piscis</name>
    <dbReference type="NCBI Taxonomy" id="1114874"/>
    <lineage>
        <taxon>Bacteria</taxon>
        <taxon>Pseudomonadati</taxon>
        <taxon>Bacteroidota</taxon>
        <taxon>Flavobacteriia</taxon>
        <taxon>Flavobacteriales</taxon>
        <taxon>Flavobacteriaceae</taxon>
        <taxon>Flavobacterium</taxon>
    </lineage>
</organism>
<dbReference type="Proteomes" id="UP001269081">
    <property type="component" value="Unassembled WGS sequence"/>
</dbReference>
<dbReference type="NCBIfam" id="NF040656">
    <property type="entry name" value="GHMP_GYDIA"/>
    <property type="match status" value="1"/>
</dbReference>
<dbReference type="InterPro" id="IPR014721">
    <property type="entry name" value="Ribsml_uS5_D2-typ_fold_subgr"/>
</dbReference>
<evidence type="ECO:0000313" key="1">
    <source>
        <dbReference type="EMBL" id="MDR7208299.1"/>
    </source>
</evidence>
<keyword evidence="2" id="KW-1185">Reference proteome</keyword>
<dbReference type="Gene3D" id="3.30.230.10">
    <property type="match status" value="1"/>
</dbReference>
<protein>
    <submittedName>
        <fullName evidence="1">Mevalonate kinase</fullName>
    </submittedName>
</protein>
<dbReference type="GO" id="GO:0016301">
    <property type="term" value="F:kinase activity"/>
    <property type="evidence" value="ECO:0007669"/>
    <property type="project" value="UniProtKB-KW"/>
</dbReference>
<sequence>MQTTFYSNGKLLITGEYLVLDGARAFALPTKFGQNLIVENSLNKEIIWKSYNIDEKIWFEDTISFVEIIDNNKPNIETVKSTLINILHEAYLLNPDFINNSDGYKISTHLTFPKNWGLGTSSTLLNNIAQWTGIDAFTLLKNSFGGSGYDIACAQNDTPIIYRLENNLPVVEQISFNPDFTHQLYFVYLNKKQSSKIAINAYYNNKNNRLAKNVTENNKITDAVIKAKTLKEFAHTLQNHEIHLSDILELQTIKEMVFPDFNGVIKSLGAWGGDFVMVISKENPTAYFISKGYETILPYDEMILQK</sequence>
<dbReference type="SUPFAM" id="SSF54211">
    <property type="entry name" value="Ribosomal protein S5 domain 2-like"/>
    <property type="match status" value="1"/>
</dbReference>
<name>A0ABU1Y251_9FLAO</name>
<accession>A0ABU1Y251</accession>
<dbReference type="InterPro" id="IPR047765">
    <property type="entry name" value="GHMP_GYDIA-like"/>
</dbReference>
<dbReference type="InterPro" id="IPR020568">
    <property type="entry name" value="Ribosomal_Su5_D2-typ_SF"/>
</dbReference>
<keyword evidence="1" id="KW-0418">Kinase</keyword>
<gene>
    <name evidence="1" type="ORF">J2W48_000220</name>
</gene>
<dbReference type="EMBL" id="JAVDWQ010000001">
    <property type="protein sequence ID" value="MDR7208299.1"/>
    <property type="molecule type" value="Genomic_DNA"/>
</dbReference>
<comment type="caution">
    <text evidence="1">The sequence shown here is derived from an EMBL/GenBank/DDBJ whole genome shotgun (WGS) entry which is preliminary data.</text>
</comment>
<proteinExistence type="predicted"/>
<dbReference type="RefSeq" id="WP_310276763.1">
    <property type="nucleotide sequence ID" value="NZ_JAVDWQ010000001.1"/>
</dbReference>
<evidence type="ECO:0000313" key="2">
    <source>
        <dbReference type="Proteomes" id="UP001269081"/>
    </source>
</evidence>